<dbReference type="Pfam" id="PF12937">
    <property type="entry name" value="F-box-like"/>
    <property type="match status" value="1"/>
</dbReference>
<dbReference type="InterPro" id="IPR001810">
    <property type="entry name" value="F-box_dom"/>
</dbReference>
<feature type="domain" description="F-box" evidence="1">
    <location>
        <begin position="1"/>
        <end position="45"/>
    </location>
</feature>
<reference evidence="2" key="1">
    <citation type="submission" date="2020-01" db="EMBL/GenBank/DDBJ databases">
        <title>Genome Sequencing of Three Apophysomyces-Like Fungal Strains Confirms a Novel Fungal Genus in the Mucoromycota with divergent Burkholderia-like Endosymbiotic Bacteria.</title>
        <authorList>
            <person name="Stajich J.E."/>
            <person name="Macias A.M."/>
            <person name="Carter-House D."/>
            <person name="Lovett B."/>
            <person name="Kasson L.R."/>
            <person name="Berry K."/>
            <person name="Grigoriev I."/>
            <person name="Chang Y."/>
            <person name="Spatafora J."/>
            <person name="Kasson M.T."/>
        </authorList>
    </citation>
    <scope>NUCLEOTIDE SEQUENCE</scope>
    <source>
        <strain evidence="2">NRRL A-21654</strain>
    </source>
</reference>
<evidence type="ECO:0000313" key="3">
    <source>
        <dbReference type="Proteomes" id="UP000605846"/>
    </source>
</evidence>
<dbReference type="InterPro" id="IPR036047">
    <property type="entry name" value="F-box-like_dom_sf"/>
</dbReference>
<comment type="caution">
    <text evidence="2">The sequence shown here is derived from an EMBL/GenBank/DDBJ whole genome shotgun (WGS) entry which is preliminary data.</text>
</comment>
<dbReference type="SUPFAM" id="SSF52047">
    <property type="entry name" value="RNI-like"/>
    <property type="match status" value="1"/>
</dbReference>
<organism evidence="2 3">
    <name type="scientific">Apophysomyces ossiformis</name>
    <dbReference type="NCBI Taxonomy" id="679940"/>
    <lineage>
        <taxon>Eukaryota</taxon>
        <taxon>Fungi</taxon>
        <taxon>Fungi incertae sedis</taxon>
        <taxon>Mucoromycota</taxon>
        <taxon>Mucoromycotina</taxon>
        <taxon>Mucoromycetes</taxon>
        <taxon>Mucorales</taxon>
        <taxon>Mucorineae</taxon>
        <taxon>Mucoraceae</taxon>
        <taxon>Apophysomyces</taxon>
    </lineage>
</organism>
<name>A0A8H7BYK6_9FUNG</name>
<dbReference type="Gene3D" id="3.80.10.10">
    <property type="entry name" value="Ribonuclease Inhibitor"/>
    <property type="match status" value="1"/>
</dbReference>
<protein>
    <recommendedName>
        <fullName evidence="1">F-box domain-containing protein</fullName>
    </recommendedName>
</protein>
<proteinExistence type="predicted"/>
<dbReference type="SUPFAM" id="SSF81383">
    <property type="entry name" value="F-box domain"/>
    <property type="match status" value="1"/>
</dbReference>
<dbReference type="Gene3D" id="1.20.1280.50">
    <property type="match status" value="1"/>
</dbReference>
<keyword evidence="3" id="KW-1185">Reference proteome</keyword>
<dbReference type="GO" id="GO:0031146">
    <property type="term" value="P:SCF-dependent proteasomal ubiquitin-dependent protein catabolic process"/>
    <property type="evidence" value="ECO:0007669"/>
    <property type="project" value="TreeGrafter"/>
</dbReference>
<accession>A0A8H7BYK6</accession>
<dbReference type="PANTHER" id="PTHR16134:SF148">
    <property type="entry name" value="S-PHASE KINASE-ASSOCIATED PROTEIN 2, ISOFORM A"/>
    <property type="match status" value="1"/>
</dbReference>
<dbReference type="SMART" id="SM00256">
    <property type="entry name" value="FBOX"/>
    <property type="match status" value="1"/>
</dbReference>
<dbReference type="InterPro" id="IPR032675">
    <property type="entry name" value="LRR_dom_sf"/>
</dbReference>
<gene>
    <name evidence="2" type="ORF">EC973_008891</name>
</gene>
<dbReference type="GO" id="GO:0019005">
    <property type="term" value="C:SCF ubiquitin ligase complex"/>
    <property type="evidence" value="ECO:0007669"/>
    <property type="project" value="TreeGrafter"/>
</dbReference>
<dbReference type="PROSITE" id="PS50181">
    <property type="entry name" value="FBOX"/>
    <property type="match status" value="1"/>
</dbReference>
<evidence type="ECO:0000259" key="1">
    <source>
        <dbReference type="PROSITE" id="PS50181"/>
    </source>
</evidence>
<dbReference type="EMBL" id="JABAYA010000008">
    <property type="protein sequence ID" value="KAF7731719.1"/>
    <property type="molecule type" value="Genomic_DNA"/>
</dbReference>
<dbReference type="AlphaFoldDB" id="A0A8H7BYK6"/>
<dbReference type="PANTHER" id="PTHR16134">
    <property type="entry name" value="F-BOX/TPR REPEAT PROTEIN POF3"/>
    <property type="match status" value="1"/>
</dbReference>
<dbReference type="Proteomes" id="UP000605846">
    <property type="component" value="Unassembled WGS sequence"/>
</dbReference>
<dbReference type="OrthoDB" id="3219396at2759"/>
<evidence type="ECO:0000313" key="2">
    <source>
        <dbReference type="EMBL" id="KAF7731719.1"/>
    </source>
</evidence>
<sequence length="436" mass="50391">MADLLPDTILLDIFSYLPLLQRWRVASVCHRWYRVCLDPYLYRHVYLEDLEFKKLVLALQRIITIGPKIQTLTIRNCYSEFIQNTVVPIHFSNQHQPLLFSHIRALQPTRRRQEYLKHGFELHNQFSDAMNRLLELNQDSIRAITILGCDLDFEMTELFCAIPCFGKSLTAFVYANNADLGLHSSGLLQAIVATCPNIRHFRGLHTGIDDAVLMTMARHWPFLESLTLSGVRSRATQSGQLTSTDQDVITLPLTSNSPAGSISSRALWELVSKCKWLHTLELHDLACISNRDLAGYEVQAFGNKVSVDRERRRFRPYHTAPRSIYEVRSTQPSVLPGTPVRHLRITKYTTVPLSKPGFESLCRLFPNLQLLEYYTNFYAFDNRFEGVTQEMFETERKEVDKFLATKKQLTYHGYWYQPITAEQRLLSGMTIVSEHL</sequence>